<keyword evidence="1" id="KW-0175">Coiled coil</keyword>
<feature type="region of interest" description="Disordered" evidence="2">
    <location>
        <begin position="25"/>
        <end position="46"/>
    </location>
</feature>
<comment type="caution">
    <text evidence="4">The sequence shown here is derived from an EMBL/GenBank/DDBJ whole genome shotgun (WGS) entry which is preliminary data.</text>
</comment>
<evidence type="ECO:0000256" key="1">
    <source>
        <dbReference type="SAM" id="Coils"/>
    </source>
</evidence>
<evidence type="ECO:0000313" key="4">
    <source>
        <dbReference type="EMBL" id="KAG5389670.1"/>
    </source>
</evidence>
<feature type="compositionally biased region" description="Basic and acidic residues" evidence="2">
    <location>
        <begin position="953"/>
        <end position="965"/>
    </location>
</feature>
<gene>
    <name evidence="4" type="primary">A08g508300.1_BraROA</name>
    <name evidence="4" type="ORF">IGI04_031211</name>
</gene>
<dbReference type="Pfam" id="PF03078">
    <property type="entry name" value="ATHILA"/>
    <property type="match status" value="1"/>
</dbReference>
<sequence length="973" mass="109509">MTSRHTRSNAQGPLHQLTNEELARLERQNRQQPRTTDTNMGDHGNMDDLTAALALIQQQMQNQQQQMQQMQQTIQNQQQAAQEQAAENAAREERDDIAAKMDQLLKGNQSQVFIMEEATPEKNAGDKAFEAEQAGDDQQEVSYVNGQGWQLKNYHPNPNVRNNPQLFWPNQDKQVDPAQNNQGQYSGYQKNYQPRTYVLSQPQSNLPQIQNHQNTQVATSTLVAVPQDETKTMLQQLLQGQQLQGKALNQVTTEINTRMNHMFGDLSTKYDNVASHMRQMDIQIAQTAESVKRQQGTLPGKTDKNPKECNAVQLRSGKQLSEPERRRFTAAEKGKQKELEQPPADQADEGNTEPVVETVSPGSEQPSEAVRPIPEAVPPREYIPKVPYPVPAKSMVNIDADGYAKMLDSARSMGRMVASLSLGEDISSPPYTDPPLAIFSKQTTKSLILNRFKWFCFSFVWNLEFSLFLQITSPVSTGKRPDNPNQIATNSMARTKQSAKRTRAMCSTPPPQVQQQTSASYPWPREQEGELIDLDSPLLLDFNCEGWDKGTAARYNALLRVDMLPTRFCHAETLADLGIDEDVFETLHAIGIAPLCYTTHELYPDLVRQMLATATITYEDSDAPSYANCSFSFMADGEYCSLSLDKLNEIYKMATEPKGVAVAKKFSPSNAFWDCIANGNFTAGKVYQSQIRNPALRVIAKIISNLLFAKDLTSKVTNGELQTLYTGIEDEIRASGSGIPIQKVKTNPGFNFMTMICERRQCLMHGSKKKDRSGSLLTPLFKHFGIDLTKYSVNKEVQYLDIRYLMVCHIMRDEETYSFFDKAGTQLFTKLPHPEINRFSVFENIRFLPPPELLCTDPRAAVPDENMDDVEDITPEADPSYDLGELADVTDDHAYRRWMVDSQRKNNSLMRRILHLITGGCIGGSDQRQSTTDRPPRSHRPGKEPMGTGPSSEEVHRSRNRRSLDPAESGESD</sequence>
<evidence type="ECO:0000259" key="3">
    <source>
        <dbReference type="Pfam" id="PF03078"/>
    </source>
</evidence>
<feature type="region of interest" description="Disordered" evidence="2">
    <location>
        <begin position="288"/>
        <end position="376"/>
    </location>
</feature>
<feature type="compositionally biased region" description="Polar residues" evidence="2">
    <location>
        <begin position="483"/>
        <end position="496"/>
    </location>
</feature>
<feature type="coiled-coil region" evidence="1">
    <location>
        <begin position="46"/>
        <end position="94"/>
    </location>
</feature>
<feature type="compositionally biased region" description="Basic and acidic residues" evidence="2">
    <location>
        <begin position="321"/>
        <end position="340"/>
    </location>
</feature>
<keyword evidence="5" id="KW-1185">Reference proteome</keyword>
<protein>
    <recommendedName>
        <fullName evidence="3">Arabidopsis retrotransposon Orf1 C-terminal domain-containing protein</fullName>
    </recommendedName>
</protein>
<evidence type="ECO:0000256" key="2">
    <source>
        <dbReference type="SAM" id="MobiDB-lite"/>
    </source>
</evidence>
<feature type="region of interest" description="Disordered" evidence="2">
    <location>
        <begin position="478"/>
        <end position="519"/>
    </location>
</feature>
<reference evidence="4 5" key="1">
    <citation type="submission" date="2021-03" db="EMBL/GenBank/DDBJ databases">
        <authorList>
            <person name="King G.J."/>
            <person name="Bancroft I."/>
            <person name="Baten A."/>
            <person name="Bloomfield J."/>
            <person name="Borpatragohain P."/>
            <person name="He Z."/>
            <person name="Irish N."/>
            <person name="Irwin J."/>
            <person name="Liu K."/>
            <person name="Mauleon R.P."/>
            <person name="Moore J."/>
            <person name="Morris R."/>
            <person name="Ostergaard L."/>
            <person name="Wang B."/>
            <person name="Wells R."/>
        </authorList>
    </citation>
    <scope>NUCLEOTIDE SEQUENCE [LARGE SCALE GENOMIC DNA]</scope>
    <source>
        <strain evidence="4">R-o-18</strain>
        <tissue evidence="4">Leaf</tissue>
    </source>
</reference>
<accession>A0ABQ7LSY6</accession>
<dbReference type="EMBL" id="JADBGQ010000007">
    <property type="protein sequence ID" value="KAG5389670.1"/>
    <property type="molecule type" value="Genomic_DNA"/>
</dbReference>
<organism evidence="4 5">
    <name type="scientific">Brassica rapa subsp. trilocularis</name>
    <dbReference type="NCBI Taxonomy" id="1813537"/>
    <lineage>
        <taxon>Eukaryota</taxon>
        <taxon>Viridiplantae</taxon>
        <taxon>Streptophyta</taxon>
        <taxon>Embryophyta</taxon>
        <taxon>Tracheophyta</taxon>
        <taxon>Spermatophyta</taxon>
        <taxon>Magnoliopsida</taxon>
        <taxon>eudicotyledons</taxon>
        <taxon>Gunneridae</taxon>
        <taxon>Pentapetalae</taxon>
        <taxon>rosids</taxon>
        <taxon>malvids</taxon>
        <taxon>Brassicales</taxon>
        <taxon>Brassicaceae</taxon>
        <taxon>Brassiceae</taxon>
        <taxon>Brassica</taxon>
    </lineage>
</organism>
<feature type="compositionally biased region" description="Polar residues" evidence="2">
    <location>
        <begin position="288"/>
        <end position="297"/>
    </location>
</feature>
<proteinExistence type="predicted"/>
<evidence type="ECO:0000313" key="5">
    <source>
        <dbReference type="Proteomes" id="UP000823674"/>
    </source>
</evidence>
<dbReference type="Proteomes" id="UP000823674">
    <property type="component" value="Chromosome A08"/>
</dbReference>
<name>A0ABQ7LSY6_BRACM</name>
<dbReference type="InterPro" id="IPR004312">
    <property type="entry name" value="ATHILA_Orf1_C"/>
</dbReference>
<feature type="domain" description="Arabidopsis retrotransposon Orf1 C-terminal" evidence="3">
    <location>
        <begin position="553"/>
        <end position="873"/>
    </location>
</feature>
<feature type="compositionally biased region" description="Polar residues" evidence="2">
    <location>
        <begin position="30"/>
        <end position="39"/>
    </location>
</feature>
<feature type="region of interest" description="Disordered" evidence="2">
    <location>
        <begin position="920"/>
        <end position="973"/>
    </location>
</feature>